<dbReference type="Proteomes" id="UP000835287">
    <property type="component" value="Chromosome"/>
</dbReference>
<dbReference type="AlphaFoldDB" id="A0A8D6Y5T2"/>
<evidence type="ECO:0000313" key="3">
    <source>
        <dbReference type="Proteomes" id="UP000835243"/>
    </source>
</evidence>
<evidence type="ECO:0000313" key="4">
    <source>
        <dbReference type="Proteomes" id="UP000835287"/>
    </source>
</evidence>
<evidence type="ECO:0000313" key="1">
    <source>
        <dbReference type="EMBL" id="CAE6761468.1"/>
    </source>
</evidence>
<protein>
    <submittedName>
        <fullName evidence="2">Uncharacterized protein</fullName>
    </submittedName>
</protein>
<name>A0A8D6Y5T2_9XANT</name>
<keyword evidence="4" id="KW-1185">Reference proteome</keyword>
<accession>A0A8D6Y5T2</accession>
<reference evidence="3 4" key="1">
    <citation type="submission" date="2021-02" db="EMBL/GenBank/DDBJ databases">
        <authorList>
            <person name="Pothier F. J."/>
        </authorList>
    </citation>
    <scope>NUCLEOTIDE SEQUENCE [LARGE SCALE GENOMIC DNA]</scope>
    <source>
        <strain evidence="1 4">301</strain>
        <strain evidence="2 3">CFBP 1159</strain>
    </source>
</reference>
<dbReference type="Proteomes" id="UP000835243">
    <property type="component" value="Chromosome"/>
</dbReference>
<proteinExistence type="predicted"/>
<gene>
    <name evidence="2" type="ORF">CFBP1159_25770</name>
    <name evidence="1" type="ORF">XAC301_19230</name>
</gene>
<dbReference type="EMBL" id="HG992341">
    <property type="protein sequence ID" value="CAE6788332.1"/>
    <property type="molecule type" value="Genomic_DNA"/>
</dbReference>
<sequence>MQGRAEGRVKATLGPDGRISGFSYRVANGQLFPP</sequence>
<dbReference type="EMBL" id="HG992341">
    <property type="protein sequence ID" value="CAE6788312.1"/>
    <property type="molecule type" value="Genomic_DNA"/>
</dbReference>
<dbReference type="EMBL" id="HG992338">
    <property type="protein sequence ID" value="CAE6761497.1"/>
    <property type="molecule type" value="Genomic_DNA"/>
</dbReference>
<dbReference type="EMBL" id="HG992338">
    <property type="protein sequence ID" value="CAE6761468.1"/>
    <property type="molecule type" value="Genomic_DNA"/>
</dbReference>
<organism evidence="2 3">
    <name type="scientific">Xanthomonas arboricola pv. corylina</name>
    <dbReference type="NCBI Taxonomy" id="487821"/>
    <lineage>
        <taxon>Bacteria</taxon>
        <taxon>Pseudomonadati</taxon>
        <taxon>Pseudomonadota</taxon>
        <taxon>Gammaproteobacteria</taxon>
        <taxon>Lysobacterales</taxon>
        <taxon>Lysobacteraceae</taxon>
        <taxon>Xanthomonas</taxon>
    </lineage>
</organism>
<evidence type="ECO:0000313" key="2">
    <source>
        <dbReference type="EMBL" id="CAE6788332.1"/>
    </source>
</evidence>